<proteinExistence type="predicted"/>
<dbReference type="AlphaFoldDB" id="A0A9D9DSY3"/>
<evidence type="ECO:0000313" key="2">
    <source>
        <dbReference type="Proteomes" id="UP000823612"/>
    </source>
</evidence>
<comment type="caution">
    <text evidence="1">The sequence shown here is derived from an EMBL/GenBank/DDBJ whole genome shotgun (WGS) entry which is preliminary data.</text>
</comment>
<reference evidence="1" key="1">
    <citation type="submission" date="2020-10" db="EMBL/GenBank/DDBJ databases">
        <authorList>
            <person name="Gilroy R."/>
        </authorList>
    </citation>
    <scope>NUCLEOTIDE SEQUENCE</scope>
    <source>
        <strain evidence="1">2889</strain>
    </source>
</reference>
<reference evidence="1" key="2">
    <citation type="journal article" date="2021" name="PeerJ">
        <title>Extensive microbial diversity within the chicken gut microbiome revealed by metagenomics and culture.</title>
        <authorList>
            <person name="Gilroy R."/>
            <person name="Ravi A."/>
            <person name="Getino M."/>
            <person name="Pursley I."/>
            <person name="Horton D.L."/>
            <person name="Alikhan N.F."/>
            <person name="Baker D."/>
            <person name="Gharbi K."/>
            <person name="Hall N."/>
            <person name="Watson M."/>
            <person name="Adriaenssens E.M."/>
            <person name="Foster-Nyarko E."/>
            <person name="Jarju S."/>
            <person name="Secka A."/>
            <person name="Antonio M."/>
            <person name="Oren A."/>
            <person name="Chaudhuri R.R."/>
            <person name="La Ragione R."/>
            <person name="Hildebrand F."/>
            <person name="Pallen M.J."/>
        </authorList>
    </citation>
    <scope>NUCLEOTIDE SEQUENCE</scope>
    <source>
        <strain evidence="1">2889</strain>
    </source>
</reference>
<dbReference type="Proteomes" id="UP000823612">
    <property type="component" value="Unassembled WGS sequence"/>
</dbReference>
<dbReference type="EMBL" id="JADIMZ010000131">
    <property type="protein sequence ID" value="MBO8433374.1"/>
    <property type="molecule type" value="Genomic_DNA"/>
</dbReference>
<evidence type="ECO:0000313" key="1">
    <source>
        <dbReference type="EMBL" id="MBO8433374.1"/>
    </source>
</evidence>
<sequence length="48" mass="5422">MYISNTQGASNKYDGYQTQVSHAYFMVQIPQGGALLEFDYRLQGEGDE</sequence>
<gene>
    <name evidence="1" type="ORF">IAB08_08815</name>
</gene>
<protein>
    <submittedName>
        <fullName evidence="1">Uncharacterized protein</fullName>
    </submittedName>
</protein>
<accession>A0A9D9DSY3</accession>
<organism evidence="1 2">
    <name type="scientific">Candidatus Pullibacteroides excrementavium</name>
    <dbReference type="NCBI Taxonomy" id="2840905"/>
    <lineage>
        <taxon>Bacteria</taxon>
        <taxon>Pseudomonadati</taxon>
        <taxon>Bacteroidota</taxon>
        <taxon>Bacteroidia</taxon>
        <taxon>Bacteroidales</taxon>
        <taxon>Candidatus Pullibacteroides</taxon>
    </lineage>
</organism>
<name>A0A9D9DSY3_9BACT</name>